<comment type="caution">
    <text evidence="2">The sequence shown here is derived from an EMBL/GenBank/DDBJ whole genome shotgun (WGS) entry which is preliminary data.</text>
</comment>
<feature type="domain" description="Xylose isomerase-like TIM barrel" evidence="1">
    <location>
        <begin position="30"/>
        <end position="302"/>
    </location>
</feature>
<evidence type="ECO:0000313" key="3">
    <source>
        <dbReference type="Proteomes" id="UP000305202"/>
    </source>
</evidence>
<organism evidence="2 3">
    <name type="scientific">Martelella alba</name>
    <dbReference type="NCBI Taxonomy" id="2590451"/>
    <lineage>
        <taxon>Bacteria</taxon>
        <taxon>Pseudomonadati</taxon>
        <taxon>Pseudomonadota</taxon>
        <taxon>Alphaproteobacteria</taxon>
        <taxon>Hyphomicrobiales</taxon>
        <taxon>Aurantimonadaceae</taxon>
        <taxon>Martelella</taxon>
    </lineage>
</organism>
<sequence length="307" mass="34573">MTINIANAPCSWGVDDPRNPYLPPYKKVLQEASLAGYTSIELGPWTYFPTDPEVLTAALHQYHLSIVAGTIFDDLVSEDNFPNLIFLTHSICRNLSRIPTPEKNKTTRFSAPYLVLIDFGNPQRARFAGHPDISPRLATEDWYRMITHIKHIAVIAWNEYNVRPVIHPHAGGCIEFADEIDRLANDIPYTTAGLCLDTGHLYYSGMDPAAWLVRYFSRLDYLHFKDVNKTIQQDALNAGLDFFTAAAAGAMCPLGQGSIDYPSVRKILKEKDYQGWVTIEQERDPRNVGGSLGDVMESLRYLQTMGF</sequence>
<dbReference type="EMBL" id="SZPQ01000054">
    <property type="protein sequence ID" value="TKI03006.1"/>
    <property type="molecule type" value="Genomic_DNA"/>
</dbReference>
<name>A0ABY2SEQ1_9HYPH</name>
<evidence type="ECO:0000259" key="1">
    <source>
        <dbReference type="Pfam" id="PF01261"/>
    </source>
</evidence>
<evidence type="ECO:0000313" key="2">
    <source>
        <dbReference type="EMBL" id="TKI03006.1"/>
    </source>
</evidence>
<dbReference type="Proteomes" id="UP000305202">
    <property type="component" value="Unassembled WGS sequence"/>
</dbReference>
<proteinExistence type="predicted"/>
<keyword evidence="3" id="KW-1185">Reference proteome</keyword>
<dbReference type="Gene3D" id="3.20.20.150">
    <property type="entry name" value="Divalent-metal-dependent TIM barrel enzymes"/>
    <property type="match status" value="1"/>
</dbReference>
<accession>A0ABY2SEQ1</accession>
<dbReference type="InterPro" id="IPR036237">
    <property type="entry name" value="Xyl_isomerase-like_sf"/>
</dbReference>
<dbReference type="RefSeq" id="WP_136992684.1">
    <property type="nucleotide sequence ID" value="NZ_SZPQ01000054.1"/>
</dbReference>
<reference evidence="2 3" key="1">
    <citation type="submission" date="2019-04" db="EMBL/GenBank/DDBJ databases">
        <authorList>
            <person name="Li M."/>
            <person name="Gao C."/>
        </authorList>
    </citation>
    <scope>NUCLEOTIDE SEQUENCE [LARGE SCALE GENOMIC DNA]</scope>
    <source>
        <strain evidence="2 3">BGMRC 2031</strain>
    </source>
</reference>
<gene>
    <name evidence="2" type="ORF">FCN80_23075</name>
</gene>
<dbReference type="PANTHER" id="PTHR12110:SF41">
    <property type="entry name" value="INOSOSE DEHYDRATASE"/>
    <property type="match status" value="1"/>
</dbReference>
<dbReference type="PANTHER" id="PTHR12110">
    <property type="entry name" value="HYDROXYPYRUVATE ISOMERASE"/>
    <property type="match status" value="1"/>
</dbReference>
<dbReference type="Pfam" id="PF01261">
    <property type="entry name" value="AP_endonuc_2"/>
    <property type="match status" value="1"/>
</dbReference>
<protein>
    <submittedName>
        <fullName evidence="2">TIM barrel protein</fullName>
    </submittedName>
</protein>
<dbReference type="InterPro" id="IPR013022">
    <property type="entry name" value="Xyl_isomerase-like_TIM-brl"/>
</dbReference>
<dbReference type="SUPFAM" id="SSF51658">
    <property type="entry name" value="Xylose isomerase-like"/>
    <property type="match status" value="1"/>
</dbReference>
<dbReference type="InterPro" id="IPR050312">
    <property type="entry name" value="IolE/XylAMocC-like"/>
</dbReference>